<reference evidence="1 2" key="1">
    <citation type="submission" date="2020-11" db="EMBL/GenBank/DDBJ databases">
        <title>Draft genome sequencing of a Lachnospiraceae strain isolated from anoxic soil subjected to BSD treatment.</title>
        <authorList>
            <person name="Uek A."/>
            <person name="Tonouchi A."/>
        </authorList>
    </citation>
    <scope>NUCLEOTIDE SEQUENCE [LARGE SCALE GENOMIC DNA]</scope>
    <source>
        <strain evidence="1 2">TB5</strain>
    </source>
</reference>
<evidence type="ECO:0000313" key="2">
    <source>
        <dbReference type="Proteomes" id="UP000595897"/>
    </source>
</evidence>
<protein>
    <submittedName>
        <fullName evidence="1">Uncharacterized protein</fullName>
    </submittedName>
</protein>
<dbReference type="KEGG" id="ahb:bsdtb5_04560"/>
<dbReference type="EMBL" id="AP024169">
    <property type="protein sequence ID" value="BCN29161.1"/>
    <property type="molecule type" value="Genomic_DNA"/>
</dbReference>
<evidence type="ECO:0000313" key="1">
    <source>
        <dbReference type="EMBL" id="BCN29161.1"/>
    </source>
</evidence>
<dbReference type="AlphaFoldDB" id="A0A7R7EI80"/>
<gene>
    <name evidence="1" type="ORF">bsdtb5_04560</name>
</gene>
<dbReference type="Proteomes" id="UP000595897">
    <property type="component" value="Chromosome"/>
</dbReference>
<keyword evidence="2" id="KW-1185">Reference proteome</keyword>
<dbReference type="RefSeq" id="WP_271714452.1">
    <property type="nucleotide sequence ID" value="NZ_AP024169.1"/>
</dbReference>
<accession>A0A7R7EI80</accession>
<name>A0A7R7EI80_9FIRM</name>
<proteinExistence type="predicted"/>
<sequence length="51" mass="5975">MIDSIMVAEGNTYHDNISRVLLRNKDEHVRAYIRIPNNFDYYKSNTNASVD</sequence>
<organism evidence="1 2">
    <name type="scientific">Anaeromicropila herbilytica</name>
    <dbReference type="NCBI Taxonomy" id="2785025"/>
    <lineage>
        <taxon>Bacteria</taxon>
        <taxon>Bacillati</taxon>
        <taxon>Bacillota</taxon>
        <taxon>Clostridia</taxon>
        <taxon>Lachnospirales</taxon>
        <taxon>Lachnospiraceae</taxon>
        <taxon>Anaeromicropila</taxon>
    </lineage>
</organism>